<dbReference type="EMBL" id="JBBJBU010000007">
    <property type="protein sequence ID" value="KAK7204761.1"/>
    <property type="molecule type" value="Genomic_DNA"/>
</dbReference>
<keyword evidence="2" id="KW-0812">Transmembrane</keyword>
<dbReference type="Proteomes" id="UP001498771">
    <property type="component" value="Unassembled WGS sequence"/>
</dbReference>
<keyword evidence="2" id="KW-0472">Membrane</keyword>
<proteinExistence type="predicted"/>
<evidence type="ECO:0000256" key="2">
    <source>
        <dbReference type="SAM" id="Phobius"/>
    </source>
</evidence>
<reference evidence="3 4" key="1">
    <citation type="submission" date="2024-03" db="EMBL/GenBank/DDBJ databases">
        <title>Genome-scale model development and genomic sequencing of the oleaginous clade Lipomyces.</title>
        <authorList>
            <consortium name="Lawrence Berkeley National Laboratory"/>
            <person name="Czajka J.J."/>
            <person name="Han Y."/>
            <person name="Kim J."/>
            <person name="Mondo S.J."/>
            <person name="Hofstad B.A."/>
            <person name="Robles A."/>
            <person name="Haridas S."/>
            <person name="Riley R."/>
            <person name="LaButti K."/>
            <person name="Pangilinan J."/>
            <person name="Andreopoulos W."/>
            <person name="Lipzen A."/>
            <person name="Yan J."/>
            <person name="Wang M."/>
            <person name="Ng V."/>
            <person name="Grigoriev I.V."/>
            <person name="Spatafora J.W."/>
            <person name="Magnuson J.K."/>
            <person name="Baker S.E."/>
            <person name="Pomraning K.R."/>
        </authorList>
    </citation>
    <scope>NUCLEOTIDE SEQUENCE [LARGE SCALE GENOMIC DNA]</scope>
    <source>
        <strain evidence="3 4">Phaff 52-87</strain>
    </source>
</reference>
<evidence type="ECO:0000313" key="4">
    <source>
        <dbReference type="Proteomes" id="UP001498771"/>
    </source>
</evidence>
<protein>
    <submittedName>
        <fullName evidence="3">Uncharacterized protein</fullName>
    </submittedName>
</protein>
<feature type="compositionally biased region" description="Low complexity" evidence="1">
    <location>
        <begin position="158"/>
        <end position="176"/>
    </location>
</feature>
<keyword evidence="4" id="KW-1185">Reference proteome</keyword>
<evidence type="ECO:0000256" key="1">
    <source>
        <dbReference type="SAM" id="MobiDB-lite"/>
    </source>
</evidence>
<sequence length="234" mass="25328">MPIAPGAAAFGLGLGVTTGVLLGIVIYHERENIVNKLNWALNEVKMRAEVSLEQRRINRMLAASSDDQELADFYDQAEDVMRPSAMYSDIDEYAALAGRPAFRDTGAEAEPVTSARDALHAGFRRRRANAGSDSGSEHVLAQENAFLSSDDGVETTDTESWATESTATDTESTPTAVGDGSAASEFEFISDDAASHRSYADYDSGSLAGDDSDESDYEHARNRWLNGESRQMTN</sequence>
<name>A0ABR1F4I5_9ASCO</name>
<gene>
    <name evidence="3" type="ORF">BZA70DRAFT_183745</name>
</gene>
<feature type="region of interest" description="Disordered" evidence="1">
    <location>
        <begin position="145"/>
        <end position="234"/>
    </location>
</feature>
<feature type="transmembrane region" description="Helical" evidence="2">
    <location>
        <begin position="6"/>
        <end position="27"/>
    </location>
</feature>
<accession>A0ABR1F4I5</accession>
<keyword evidence="2" id="KW-1133">Transmembrane helix</keyword>
<evidence type="ECO:0000313" key="3">
    <source>
        <dbReference type="EMBL" id="KAK7204761.1"/>
    </source>
</evidence>
<dbReference type="RefSeq" id="XP_064767794.1">
    <property type="nucleotide sequence ID" value="XM_064909965.1"/>
</dbReference>
<comment type="caution">
    <text evidence="3">The sequence shown here is derived from an EMBL/GenBank/DDBJ whole genome shotgun (WGS) entry which is preliminary data.</text>
</comment>
<organism evidence="3 4">
    <name type="scientific">Myxozyma melibiosi</name>
    <dbReference type="NCBI Taxonomy" id="54550"/>
    <lineage>
        <taxon>Eukaryota</taxon>
        <taxon>Fungi</taxon>
        <taxon>Dikarya</taxon>
        <taxon>Ascomycota</taxon>
        <taxon>Saccharomycotina</taxon>
        <taxon>Lipomycetes</taxon>
        <taxon>Lipomycetales</taxon>
        <taxon>Lipomycetaceae</taxon>
        <taxon>Myxozyma</taxon>
    </lineage>
</organism>
<dbReference type="GeneID" id="90035477"/>